<dbReference type="SMART" id="SM00014">
    <property type="entry name" value="acidPPc"/>
    <property type="match status" value="1"/>
</dbReference>
<dbReference type="AlphaFoldDB" id="A0A1I3Z3G6"/>
<dbReference type="SUPFAM" id="SSF48317">
    <property type="entry name" value="Acid phosphatase/Vanadium-dependent haloperoxidase"/>
    <property type="match status" value="1"/>
</dbReference>
<keyword evidence="5" id="KW-1185">Reference proteome</keyword>
<evidence type="ECO:0000313" key="5">
    <source>
        <dbReference type="Proteomes" id="UP000198804"/>
    </source>
</evidence>
<dbReference type="PANTHER" id="PTHR14969:SF13">
    <property type="entry name" value="AT30094P"/>
    <property type="match status" value="1"/>
</dbReference>
<feature type="transmembrane region" description="Helical" evidence="2">
    <location>
        <begin position="96"/>
        <end position="118"/>
    </location>
</feature>
<protein>
    <submittedName>
        <fullName evidence="4">Undecaprenyl-diphosphatase</fullName>
    </submittedName>
</protein>
<evidence type="ECO:0000256" key="1">
    <source>
        <dbReference type="SAM" id="MobiDB-lite"/>
    </source>
</evidence>
<name>A0A1I3Z3G6_9HYPH</name>
<dbReference type="EMBL" id="FOSV01000001">
    <property type="protein sequence ID" value="SFK38673.1"/>
    <property type="molecule type" value="Genomic_DNA"/>
</dbReference>
<dbReference type="PANTHER" id="PTHR14969">
    <property type="entry name" value="SPHINGOSINE-1-PHOSPHATE PHOSPHOHYDROLASE"/>
    <property type="match status" value="1"/>
</dbReference>
<dbReference type="CDD" id="cd03392">
    <property type="entry name" value="PAP2_like_2"/>
    <property type="match status" value="1"/>
</dbReference>
<feature type="transmembrane region" description="Helical" evidence="2">
    <location>
        <begin position="125"/>
        <end position="146"/>
    </location>
</feature>
<gene>
    <name evidence="4" type="ORF">SAMN04488125_101489</name>
</gene>
<dbReference type="STRING" id="414703.SAMN04488125_101489"/>
<accession>A0A1I3Z3G6</accession>
<keyword evidence="2" id="KW-1133">Transmembrane helix</keyword>
<dbReference type="OrthoDB" id="9801622at2"/>
<feature type="domain" description="Phosphatidic acid phosphatase type 2/haloperoxidase" evidence="3">
    <location>
        <begin position="125"/>
        <end position="238"/>
    </location>
</feature>
<dbReference type="Pfam" id="PF01569">
    <property type="entry name" value="PAP2"/>
    <property type="match status" value="1"/>
</dbReference>
<dbReference type="Proteomes" id="UP000198804">
    <property type="component" value="Unassembled WGS sequence"/>
</dbReference>
<proteinExistence type="predicted"/>
<evidence type="ECO:0000313" key="4">
    <source>
        <dbReference type="EMBL" id="SFK38673.1"/>
    </source>
</evidence>
<sequence>MNRSPSRLPDFARSGGSALWRGSTAFWLRLHLNEVGPLVSLLAVSTLGYAFFALAYEVGEGSTAALDRKILLSLRNPADLSDPIGPAWLEEAMRDITGWGSVVTIVFLTAAAVIYLALSGRKRIAVFVLAAIGGGEAVSTVLKLFYHRPRPDLVPHGMEVFTASFPSGHAMMSAIAYLTLATLLARVERRVYVKGLLLALGIVMTICVGISRVYLGVHWPSDVVAGWCVGAAWAALCWFVALQLQRRGEVEDPDPTPATTGDGAKKGTVPPA</sequence>
<evidence type="ECO:0000256" key="2">
    <source>
        <dbReference type="SAM" id="Phobius"/>
    </source>
</evidence>
<keyword evidence="2" id="KW-0812">Transmembrane</keyword>
<dbReference type="Gene3D" id="1.20.144.10">
    <property type="entry name" value="Phosphatidic acid phosphatase type 2/haloperoxidase"/>
    <property type="match status" value="2"/>
</dbReference>
<organism evidence="4 5">
    <name type="scientific">Methylorubrum salsuginis</name>
    <dbReference type="NCBI Taxonomy" id="414703"/>
    <lineage>
        <taxon>Bacteria</taxon>
        <taxon>Pseudomonadati</taxon>
        <taxon>Pseudomonadota</taxon>
        <taxon>Alphaproteobacteria</taxon>
        <taxon>Hyphomicrobiales</taxon>
        <taxon>Methylobacteriaceae</taxon>
        <taxon>Methylorubrum</taxon>
    </lineage>
</organism>
<keyword evidence="2" id="KW-0472">Membrane</keyword>
<feature type="transmembrane region" description="Helical" evidence="2">
    <location>
        <begin position="166"/>
        <end position="184"/>
    </location>
</feature>
<feature type="transmembrane region" description="Helical" evidence="2">
    <location>
        <begin position="35"/>
        <end position="56"/>
    </location>
</feature>
<dbReference type="InterPro" id="IPR000326">
    <property type="entry name" value="PAP2/HPO"/>
</dbReference>
<feature type="transmembrane region" description="Helical" evidence="2">
    <location>
        <begin position="196"/>
        <end position="217"/>
    </location>
</feature>
<evidence type="ECO:0000259" key="3">
    <source>
        <dbReference type="SMART" id="SM00014"/>
    </source>
</evidence>
<dbReference type="InterPro" id="IPR036938">
    <property type="entry name" value="PAP2/HPO_sf"/>
</dbReference>
<reference evidence="5" key="1">
    <citation type="submission" date="2016-10" db="EMBL/GenBank/DDBJ databases">
        <authorList>
            <person name="Varghese N."/>
            <person name="Submissions S."/>
        </authorList>
    </citation>
    <scope>NUCLEOTIDE SEQUENCE [LARGE SCALE GENOMIC DNA]</scope>
    <source>
        <strain evidence="5">CGMCC 1.6474</strain>
    </source>
</reference>
<feature type="transmembrane region" description="Helical" evidence="2">
    <location>
        <begin position="223"/>
        <end position="242"/>
    </location>
</feature>
<feature type="region of interest" description="Disordered" evidence="1">
    <location>
        <begin position="250"/>
        <end position="272"/>
    </location>
</feature>
<dbReference type="RefSeq" id="WP_091941552.1">
    <property type="nucleotide sequence ID" value="NZ_FOSV01000001.1"/>
</dbReference>